<feature type="compositionally biased region" description="Polar residues" evidence="1">
    <location>
        <begin position="528"/>
        <end position="540"/>
    </location>
</feature>
<feature type="compositionally biased region" description="Basic and acidic residues" evidence="1">
    <location>
        <begin position="231"/>
        <end position="252"/>
    </location>
</feature>
<protein>
    <submittedName>
        <fullName evidence="2">Uncharacterized protein</fullName>
    </submittedName>
</protein>
<evidence type="ECO:0000256" key="1">
    <source>
        <dbReference type="SAM" id="MobiDB-lite"/>
    </source>
</evidence>
<feature type="compositionally biased region" description="Polar residues" evidence="1">
    <location>
        <begin position="614"/>
        <end position="624"/>
    </location>
</feature>
<feature type="compositionally biased region" description="Polar residues" evidence="1">
    <location>
        <begin position="763"/>
        <end position="774"/>
    </location>
</feature>
<feature type="region of interest" description="Disordered" evidence="1">
    <location>
        <begin position="1470"/>
        <end position="1503"/>
    </location>
</feature>
<reference evidence="2" key="1">
    <citation type="submission" date="2020-11" db="EMBL/GenBank/DDBJ databases">
        <authorList>
            <person name="Tran Van P."/>
        </authorList>
    </citation>
    <scope>NUCLEOTIDE SEQUENCE</scope>
</reference>
<feature type="compositionally biased region" description="Basic and acidic residues" evidence="1">
    <location>
        <begin position="140"/>
        <end position="214"/>
    </location>
</feature>
<dbReference type="GO" id="GO:0070034">
    <property type="term" value="F:telomerase RNA binding"/>
    <property type="evidence" value="ECO:0007669"/>
    <property type="project" value="TreeGrafter"/>
</dbReference>
<evidence type="ECO:0000313" key="2">
    <source>
        <dbReference type="EMBL" id="CAD7223261.1"/>
    </source>
</evidence>
<dbReference type="InterPro" id="IPR002716">
    <property type="entry name" value="PIN_dom"/>
</dbReference>
<feature type="compositionally biased region" description="Basic and acidic residues" evidence="1">
    <location>
        <begin position="340"/>
        <end position="349"/>
    </location>
</feature>
<feature type="compositionally biased region" description="Basic and acidic residues" evidence="1">
    <location>
        <begin position="487"/>
        <end position="497"/>
    </location>
</feature>
<accession>A0A7R8W6P9</accession>
<sequence>MTEEAPLKKRPPREVYRPPPVRSGAGGSEHVAGGSELATGTSESSAPAKKKAEESSARVDGTGSRSRHDTHSSGFYPVRRPEDRHRSGDSQRGRWRGTVEYGRGGGGRGRKFSGRGGGGRRGDVEENGVEDGMRGGGLQRARDGRASQSKRKEEDSGRNFQKKDGDSGRSQQRDVENGRVQQKNEEDGRLQGRDDEGGRRTPQRRREEDGERNVRGGGRRYYNGGGGPRRRGGDRGRRNAEEVNKGVEEVTEAKSVAAEVDGEREESPGNREGEKEGRERGSVKRKKKKRKKPTGGMRDEDGRESTDRSQTDRGSLSRKGSVDTGGGRGSPMSLPLRLQDPSHRQRRPDAPPYLPPPAQVELQGSIPSLLDDLDLRMAKQRKDSLSSLQGGTRSLGRRGSSRQSSFEHNGDIQWPRRSETPPQRPPAETDESVNGPRSLPPQPSWGSGPARTEWGGAPSGEGPRPQGDTGTAIWRTRMVVNRTGRRPSGETGHRENSEPPLPARKHPRPPQPMGQPQPPSESTEKPLTPSQATPKPQSLSPDEMEVKPEADKGTEEGDNQTASEVLGSLTFTSKTFHQSDRRSGGRVDRPHADPPRRGSHGGRPAGNGARKKYSQMSNSKESSPQPKPSGAAPGCHERPRTASPVPRVAEDHFDWAEEVEREDREDQAAAASAKTSSHGRSNTTSVSGKGDRRLNSPKASYASATAAGKRNRAQPGGRGVSGSHSQRQGSSPATDPSHGTRDKAKGGIDGPSGGKGGGIIRLNQRNRVSSQSSGDFPVGRMSPSASVGATAPPGFIRPTVSVQQRTLYDPKNPSKPQVVTAPVRRDAGIVDYAGAGASFPASQPDLVASYVNVNQPPPNFGNFMGAPADGPPAADGFLACPGNRSESMIAVDNAMSQLTRGDQELTYIAGTGTFMAQWERVLVIRSHLLRQASAVMAAHLKHTLQSGLDGIIVECLRTESGRTEDPAQLETISNRAKAIVDEGTAFYLNELRQLEKMYEINMDDFLSQFAVPRPPNISLALVLAHKHFLSLGDLERYKQQIWEVGSQADNALVSAEEFYHKAQTLCPKNGRCYNQLALVAWKKNRQMECAYYYSRALMAKNPHLSGRENLLLIFHDNVTKAEGIHRRPDSPSAAFPCRGRWWKELWLRPDNECHRDNRLTSNSVPRKKENFKEVERPELMRRFHLEFLASIGKLYTNVNMELFQPIAVSCLKAFRELLSCKPLPINLSRLLQLSSMPMFVLSSYQPRENLSSLDEGAYQSLQQEQCIRFTMEFLAVLFERAAVLAKAHLQESGTVGFIQSMDLDLDVLLATAKFWCEWLLRFSKLYNPPSINSELRVTPFDVWTAFATLSNVLTDVHLVEMKPNPEPGYQLVSVAEDKFAAGFYPLIDMVPDAFYVPEYLPLTHGQRSIRVWKLQLCRDYLMGLDPRMIKYDKRTTSYISVVSTTEEPSSSSLSGSSLPSTVRAAREAGLTIDSSEEEEEEEEGAELMASGGASDSTTGEGNIPDEKKLLWRMMVEQERNKGTTTGEQRWREEALARELASAMDVVVRPKYIVPDTNTFLDHLISLRAIARGGVYQLLVPFAVVEELEVLAKRNHDQKKQKSAGSALEFLRAEPASRGGLRFVTSDGTFTNSCVIVTENDSRPGSNDDRILRSCVRFIQSRPAPAVTLAHRPGTIFRDTILLTEDRILRLKASSEDIQVPVRRMSAFLKWADLK</sequence>
<feature type="compositionally biased region" description="Basic and acidic residues" evidence="1">
    <location>
        <begin position="265"/>
        <end position="282"/>
    </location>
</feature>
<dbReference type="OrthoDB" id="2017974at2759"/>
<feature type="compositionally biased region" description="Basic and acidic residues" evidence="1">
    <location>
        <begin position="544"/>
        <end position="555"/>
    </location>
</feature>
<dbReference type="Gene3D" id="1.25.40.10">
    <property type="entry name" value="Tetratricopeptide repeat domain"/>
    <property type="match status" value="1"/>
</dbReference>
<feature type="compositionally biased region" description="Low complexity" evidence="1">
    <location>
        <begin position="385"/>
        <end position="394"/>
    </location>
</feature>
<feature type="compositionally biased region" description="Pro residues" evidence="1">
    <location>
        <begin position="509"/>
        <end position="519"/>
    </location>
</feature>
<dbReference type="SUPFAM" id="SSF88723">
    <property type="entry name" value="PIN domain-like"/>
    <property type="match status" value="1"/>
</dbReference>
<dbReference type="InterPro" id="IPR011990">
    <property type="entry name" value="TPR-like_helical_dom_sf"/>
</dbReference>
<feature type="compositionally biased region" description="Gly residues" evidence="1">
    <location>
        <begin position="747"/>
        <end position="759"/>
    </location>
</feature>
<feature type="compositionally biased region" description="Polar residues" evidence="1">
    <location>
        <begin position="722"/>
        <end position="734"/>
    </location>
</feature>
<feature type="compositionally biased region" description="Polar residues" evidence="1">
    <location>
        <begin position="559"/>
        <end position="576"/>
    </location>
</feature>
<feature type="compositionally biased region" description="Basic and acidic residues" evidence="1">
    <location>
        <begin position="297"/>
        <end position="311"/>
    </location>
</feature>
<feature type="compositionally biased region" description="Basic and acidic residues" evidence="1">
    <location>
        <begin position="577"/>
        <end position="596"/>
    </location>
</feature>
<feature type="region of interest" description="Disordered" evidence="1">
    <location>
        <begin position="1"/>
        <end position="797"/>
    </location>
</feature>
<dbReference type="SMART" id="SM00670">
    <property type="entry name" value="PINc"/>
    <property type="match status" value="1"/>
</dbReference>
<dbReference type="InterPro" id="IPR045153">
    <property type="entry name" value="Est1/Ebs1-like"/>
</dbReference>
<feature type="compositionally biased region" description="Basic and acidic residues" evidence="1">
    <location>
        <begin position="373"/>
        <end position="384"/>
    </location>
</feature>
<feature type="compositionally biased region" description="Basic residues" evidence="1">
    <location>
        <begin position="283"/>
        <end position="293"/>
    </location>
</feature>
<organism evidence="2">
    <name type="scientific">Cyprideis torosa</name>
    <dbReference type="NCBI Taxonomy" id="163714"/>
    <lineage>
        <taxon>Eukaryota</taxon>
        <taxon>Metazoa</taxon>
        <taxon>Ecdysozoa</taxon>
        <taxon>Arthropoda</taxon>
        <taxon>Crustacea</taxon>
        <taxon>Oligostraca</taxon>
        <taxon>Ostracoda</taxon>
        <taxon>Podocopa</taxon>
        <taxon>Podocopida</taxon>
        <taxon>Cytherocopina</taxon>
        <taxon>Cytheroidea</taxon>
        <taxon>Cytherideidae</taxon>
        <taxon>Cyprideis</taxon>
    </lineage>
</organism>
<gene>
    <name evidence="2" type="ORF">CTOB1V02_LOCUS1251</name>
</gene>
<dbReference type="SUPFAM" id="SSF48452">
    <property type="entry name" value="TPR-like"/>
    <property type="match status" value="1"/>
</dbReference>
<dbReference type="GO" id="GO:0000184">
    <property type="term" value="P:nuclear-transcribed mRNA catabolic process, nonsense-mediated decay"/>
    <property type="evidence" value="ECO:0007669"/>
    <property type="project" value="TreeGrafter"/>
</dbReference>
<dbReference type="EMBL" id="OB660175">
    <property type="protein sequence ID" value="CAD7223261.1"/>
    <property type="molecule type" value="Genomic_DNA"/>
</dbReference>
<dbReference type="Pfam" id="PF10373">
    <property type="entry name" value="EST1_DNA_bind"/>
    <property type="match status" value="1"/>
</dbReference>
<proteinExistence type="predicted"/>
<dbReference type="GO" id="GO:0042162">
    <property type="term" value="F:telomeric DNA binding"/>
    <property type="evidence" value="ECO:0007669"/>
    <property type="project" value="TreeGrafter"/>
</dbReference>
<dbReference type="PANTHER" id="PTHR15696:SF0">
    <property type="entry name" value="TELOMERASE-BINDING PROTEIN EST1A"/>
    <property type="match status" value="1"/>
</dbReference>
<feature type="compositionally biased region" description="Basic and acidic residues" evidence="1">
    <location>
        <begin position="408"/>
        <end position="419"/>
    </location>
</feature>
<feature type="compositionally biased region" description="Polar residues" evidence="1">
    <location>
        <begin position="673"/>
        <end position="687"/>
    </location>
</feature>
<name>A0A7R8W6P9_9CRUS</name>
<feature type="compositionally biased region" description="Acidic residues" evidence="1">
    <location>
        <begin position="1474"/>
        <end position="1485"/>
    </location>
</feature>
<dbReference type="GO" id="GO:0005697">
    <property type="term" value="C:telomerase holoenzyme complex"/>
    <property type="evidence" value="ECO:0007669"/>
    <property type="project" value="TreeGrafter"/>
</dbReference>
<dbReference type="Pfam" id="PF13638">
    <property type="entry name" value="PIN_4"/>
    <property type="match status" value="1"/>
</dbReference>
<dbReference type="PANTHER" id="PTHR15696">
    <property type="entry name" value="SMG-7 SUPPRESSOR WITH MORPHOLOGICAL EFFECT ON GENITALIA PROTEIN 7"/>
    <property type="match status" value="1"/>
</dbReference>
<dbReference type="InterPro" id="IPR029060">
    <property type="entry name" value="PIN-like_dom_sf"/>
</dbReference>
<dbReference type="Gene3D" id="3.40.50.1010">
    <property type="entry name" value="5'-nuclease"/>
    <property type="match status" value="1"/>
</dbReference>
<dbReference type="InterPro" id="IPR018834">
    <property type="entry name" value="DNA/RNA-bd_Est1-type"/>
</dbReference>
<feature type="compositionally biased region" description="Basic and acidic residues" evidence="1">
    <location>
        <begin position="79"/>
        <end position="92"/>
    </location>
</feature>